<evidence type="ECO:0000256" key="1">
    <source>
        <dbReference type="SAM" id="MobiDB-lite"/>
    </source>
</evidence>
<name>A0A915HYG5_ROMCU</name>
<keyword evidence="2" id="KW-1185">Reference proteome</keyword>
<protein>
    <submittedName>
        <fullName evidence="3">Uncharacterized protein</fullName>
    </submittedName>
</protein>
<organism evidence="2 3">
    <name type="scientific">Romanomermis culicivorax</name>
    <name type="common">Nematode worm</name>
    <dbReference type="NCBI Taxonomy" id="13658"/>
    <lineage>
        <taxon>Eukaryota</taxon>
        <taxon>Metazoa</taxon>
        <taxon>Ecdysozoa</taxon>
        <taxon>Nematoda</taxon>
        <taxon>Enoplea</taxon>
        <taxon>Dorylaimia</taxon>
        <taxon>Mermithida</taxon>
        <taxon>Mermithoidea</taxon>
        <taxon>Mermithidae</taxon>
        <taxon>Romanomermis</taxon>
    </lineage>
</organism>
<sequence>SKTSRLGGALQQPPHLLSKNASNRNARARHAATALSSRVARGGCVSGRLAAMNKNKPTVLSSASVASAMKKAAESFAYASAAQNFNQTMPGTLVSRT</sequence>
<feature type="region of interest" description="Disordered" evidence="1">
    <location>
        <begin position="1"/>
        <end position="34"/>
    </location>
</feature>
<dbReference type="AlphaFoldDB" id="A0A915HYG5"/>
<dbReference type="Proteomes" id="UP000887565">
    <property type="component" value="Unplaced"/>
</dbReference>
<proteinExistence type="predicted"/>
<evidence type="ECO:0000313" key="2">
    <source>
        <dbReference type="Proteomes" id="UP000887565"/>
    </source>
</evidence>
<accession>A0A915HYG5</accession>
<evidence type="ECO:0000313" key="3">
    <source>
        <dbReference type="WBParaSite" id="nRc.2.0.1.t06935-RA"/>
    </source>
</evidence>
<reference evidence="3" key="1">
    <citation type="submission" date="2022-11" db="UniProtKB">
        <authorList>
            <consortium name="WormBaseParasite"/>
        </authorList>
    </citation>
    <scope>IDENTIFICATION</scope>
</reference>
<dbReference type="WBParaSite" id="nRc.2.0.1.t06935-RA">
    <property type="protein sequence ID" value="nRc.2.0.1.t06935-RA"/>
    <property type="gene ID" value="nRc.2.0.1.g06935"/>
</dbReference>
<feature type="compositionally biased region" description="Low complexity" evidence="1">
    <location>
        <begin position="18"/>
        <end position="34"/>
    </location>
</feature>